<proteinExistence type="predicted"/>
<evidence type="ECO:0000313" key="2">
    <source>
        <dbReference type="Proteomes" id="UP000887540"/>
    </source>
</evidence>
<accession>A0A914E754</accession>
<protein>
    <submittedName>
        <fullName evidence="3">Uncharacterized protein</fullName>
    </submittedName>
</protein>
<dbReference type="WBParaSite" id="ACRNAN_scaffold620.g14800.t1">
    <property type="protein sequence ID" value="ACRNAN_scaffold620.g14800.t1"/>
    <property type="gene ID" value="ACRNAN_scaffold620.g14800"/>
</dbReference>
<feature type="region of interest" description="Disordered" evidence="1">
    <location>
        <begin position="16"/>
        <end position="40"/>
    </location>
</feature>
<name>A0A914E754_9BILA</name>
<reference evidence="3" key="1">
    <citation type="submission" date="2022-11" db="UniProtKB">
        <authorList>
            <consortium name="WormBaseParasite"/>
        </authorList>
    </citation>
    <scope>IDENTIFICATION</scope>
</reference>
<evidence type="ECO:0000256" key="1">
    <source>
        <dbReference type="SAM" id="MobiDB-lite"/>
    </source>
</evidence>
<dbReference type="AlphaFoldDB" id="A0A914E754"/>
<organism evidence="2 3">
    <name type="scientific">Acrobeloides nanus</name>
    <dbReference type="NCBI Taxonomy" id="290746"/>
    <lineage>
        <taxon>Eukaryota</taxon>
        <taxon>Metazoa</taxon>
        <taxon>Ecdysozoa</taxon>
        <taxon>Nematoda</taxon>
        <taxon>Chromadorea</taxon>
        <taxon>Rhabditida</taxon>
        <taxon>Tylenchina</taxon>
        <taxon>Cephalobomorpha</taxon>
        <taxon>Cephaloboidea</taxon>
        <taxon>Cephalobidae</taxon>
        <taxon>Acrobeloides</taxon>
    </lineage>
</organism>
<keyword evidence="2" id="KW-1185">Reference proteome</keyword>
<sequence length="83" mass="9142">MSYKHKSEEIKKLIVEAKQNGESNQPDSDPARQDGSIQDRGGFHWIPFGAWSSPCRAACAPSSRQKAIPPNIDQSLLFLFGLG</sequence>
<evidence type="ECO:0000313" key="3">
    <source>
        <dbReference type="WBParaSite" id="ACRNAN_scaffold620.g14800.t1"/>
    </source>
</evidence>
<dbReference type="Proteomes" id="UP000887540">
    <property type="component" value="Unplaced"/>
</dbReference>